<dbReference type="GO" id="GO:0016829">
    <property type="term" value="F:lyase activity"/>
    <property type="evidence" value="ECO:0007669"/>
    <property type="project" value="UniProtKB-KW"/>
</dbReference>
<dbReference type="InterPro" id="IPR023346">
    <property type="entry name" value="Lysozyme-like_dom_sf"/>
</dbReference>
<comment type="caution">
    <text evidence="2">The sequence shown here is derived from an EMBL/GenBank/DDBJ whole genome shotgun (WGS) entry which is preliminary data.</text>
</comment>
<dbReference type="Gene3D" id="1.10.530.10">
    <property type="match status" value="1"/>
</dbReference>
<protein>
    <submittedName>
        <fullName evidence="2">Membrane-bound lytic murein transglycosylase C</fullName>
        <ecNumber evidence="2">4.2.2.-</ecNumber>
    </submittedName>
</protein>
<reference evidence="2" key="1">
    <citation type="submission" date="2016-10" db="EMBL/GenBank/DDBJ databases">
        <title>Sequence of Gallionella enrichment culture.</title>
        <authorList>
            <person name="Poehlein A."/>
            <person name="Muehling M."/>
            <person name="Daniel R."/>
        </authorList>
    </citation>
    <scope>NUCLEOTIDE SEQUENCE</scope>
</reference>
<organism evidence="2">
    <name type="scientific">mine drainage metagenome</name>
    <dbReference type="NCBI Taxonomy" id="410659"/>
    <lineage>
        <taxon>unclassified sequences</taxon>
        <taxon>metagenomes</taxon>
        <taxon>ecological metagenomes</taxon>
    </lineage>
</organism>
<dbReference type="PANTHER" id="PTHR37423:SF2">
    <property type="entry name" value="MEMBRANE-BOUND LYTIC MUREIN TRANSGLYCOSYLASE C"/>
    <property type="match status" value="1"/>
</dbReference>
<evidence type="ECO:0000259" key="1">
    <source>
        <dbReference type="Pfam" id="PF01464"/>
    </source>
</evidence>
<sequence>MPSNRRNFTTAAGRAFSLAAALLSVALSAGGTAMAEPPQRLLPSEQSPEIHPFAAFVSEASQRFGLPSAWIEAIIAVESANDPHALSPKGAMGLMQIMPSTWATWCVRLNLGNDPFNPHANILVGTAFLRDMLDRYGSPGFLAAYNAGPARYEDHLTTGRPLPAETQAYLAMLTPMLGGKQAGDTIAPASVAANVQTWRTAALFIRREATSGFKPAPDIMSVTAPHSDSLFVRPGLPERRP</sequence>
<dbReference type="PANTHER" id="PTHR37423">
    <property type="entry name" value="SOLUBLE LYTIC MUREIN TRANSGLYCOSYLASE-RELATED"/>
    <property type="match status" value="1"/>
</dbReference>
<evidence type="ECO:0000313" key="2">
    <source>
        <dbReference type="EMBL" id="OIR00582.1"/>
    </source>
</evidence>
<feature type="domain" description="Transglycosylase SLT" evidence="1">
    <location>
        <begin position="58"/>
        <end position="154"/>
    </location>
</feature>
<dbReference type="InterPro" id="IPR008258">
    <property type="entry name" value="Transglycosylase_SLT_dom_1"/>
</dbReference>
<keyword evidence="2" id="KW-0456">Lyase</keyword>
<dbReference type="SUPFAM" id="SSF53955">
    <property type="entry name" value="Lysozyme-like"/>
    <property type="match status" value="1"/>
</dbReference>
<dbReference type="AlphaFoldDB" id="A0A1J5SKF8"/>
<dbReference type="EC" id="4.2.2.-" evidence="2"/>
<accession>A0A1J5SKF8</accession>
<proteinExistence type="predicted"/>
<dbReference type="EMBL" id="MLJW01000094">
    <property type="protein sequence ID" value="OIR00582.1"/>
    <property type="molecule type" value="Genomic_DNA"/>
</dbReference>
<dbReference type="Pfam" id="PF01464">
    <property type="entry name" value="SLT"/>
    <property type="match status" value="1"/>
</dbReference>
<dbReference type="CDD" id="cd00254">
    <property type="entry name" value="LT-like"/>
    <property type="match status" value="1"/>
</dbReference>
<dbReference type="InterPro" id="IPR006311">
    <property type="entry name" value="TAT_signal"/>
</dbReference>
<dbReference type="PROSITE" id="PS51318">
    <property type="entry name" value="TAT"/>
    <property type="match status" value="1"/>
</dbReference>
<name>A0A1J5SKF8_9ZZZZ</name>
<gene>
    <name evidence="2" type="primary">mltC_7</name>
    <name evidence="2" type="ORF">GALL_174550</name>
</gene>